<reference evidence="1 2" key="1">
    <citation type="journal article" date="2023" name="Microbiol. Spectr.">
        <title>Symbiosis of Carpenter Bees with Uncharacterized Lactic Acid Bacteria Showing NAD Auxotrophy.</title>
        <authorList>
            <person name="Kawasaki S."/>
            <person name="Ozawa K."/>
            <person name="Mori T."/>
            <person name="Yamamoto A."/>
            <person name="Ito M."/>
            <person name="Ohkuma M."/>
            <person name="Sakamoto M."/>
            <person name="Matsutani M."/>
        </authorList>
    </citation>
    <scope>NUCLEOTIDE SEQUENCE [LARGE SCALE GENOMIC DNA]</scope>
    <source>
        <strain evidence="1 2">KimH</strain>
    </source>
</reference>
<organism evidence="1 2">
    <name type="scientific">Bombiscardovia apis</name>
    <dbReference type="NCBI Taxonomy" id="2932182"/>
    <lineage>
        <taxon>Bacteria</taxon>
        <taxon>Bacillati</taxon>
        <taxon>Actinomycetota</taxon>
        <taxon>Actinomycetes</taxon>
        <taxon>Bifidobacteriales</taxon>
        <taxon>Bifidobacteriaceae</taxon>
        <taxon>Bombiscardovia</taxon>
    </lineage>
</organism>
<protein>
    <submittedName>
        <fullName evidence="1">Uncharacterized protein</fullName>
    </submittedName>
</protein>
<dbReference type="EMBL" id="AP026800">
    <property type="protein sequence ID" value="BDR54624.1"/>
    <property type="molecule type" value="Genomic_DNA"/>
</dbReference>
<dbReference type="InterPro" id="IPR045596">
    <property type="entry name" value="DUF6459"/>
</dbReference>
<name>A0ABM8BCH9_9BIFI</name>
<proteinExistence type="predicted"/>
<evidence type="ECO:0000313" key="2">
    <source>
        <dbReference type="Proteomes" id="UP001321748"/>
    </source>
</evidence>
<evidence type="ECO:0000313" key="1">
    <source>
        <dbReference type="EMBL" id="BDR54624.1"/>
    </source>
</evidence>
<gene>
    <name evidence="1" type="ORF">KIMH_07350</name>
</gene>
<sequence length="135" mass="14866">MPVHYVDTSLVFSEASEEEVNSQASYVCSLSCKAFDIIRGHFPLQSLQGQLTPVCLERLGVFAQILSSAPIGVLKQPDASLSYPPVVPTKVELYVLNACTMEALVFLVVMGQSYQANLRLELWGTRWLCTLLDLG</sequence>
<accession>A0ABM8BCH9</accession>
<keyword evidence="2" id="KW-1185">Reference proteome</keyword>
<dbReference type="Proteomes" id="UP001321748">
    <property type="component" value="Chromosome"/>
</dbReference>
<dbReference type="Pfam" id="PF20060">
    <property type="entry name" value="DUF6459"/>
    <property type="match status" value="1"/>
</dbReference>